<dbReference type="EMBL" id="MQUC01000003">
    <property type="protein sequence ID" value="PRP68335.1"/>
    <property type="molecule type" value="Genomic_DNA"/>
</dbReference>
<dbReference type="PIRSF" id="PIRSF006278">
    <property type="entry name" value="ACCD_DCysDesulf"/>
    <property type="match status" value="1"/>
</dbReference>
<keyword evidence="8" id="KW-1185">Reference proteome</keyword>
<dbReference type="Proteomes" id="UP000239532">
    <property type="component" value="Unassembled WGS sequence"/>
</dbReference>
<dbReference type="InterPro" id="IPR027278">
    <property type="entry name" value="ACCD_DCysDesulf"/>
</dbReference>
<comment type="cofactor">
    <cofactor evidence="1">
        <name>pyridoxal 5'-phosphate</name>
        <dbReference type="ChEBI" id="CHEBI:597326"/>
    </cofactor>
</comment>
<reference evidence="7 8" key="1">
    <citation type="submission" date="2016-11" db="EMBL/GenBank/DDBJ databases">
        <title>Trade-off between light-utilization and light-protection in marine flavobacteria.</title>
        <authorList>
            <person name="Kumagai Y."/>
        </authorList>
    </citation>
    <scope>NUCLEOTIDE SEQUENCE [LARGE SCALE GENOMIC DNA]</scope>
    <source>
        <strain evidence="7 8">JCM 17109</strain>
    </source>
</reference>
<evidence type="ECO:0000259" key="6">
    <source>
        <dbReference type="Pfam" id="PF00291"/>
    </source>
</evidence>
<sequence length="304" mass="34046">MQLFASFPEQQITIDLKREDLLHPTVSGNKLRKLKYNLQDAINHGFDQIITYGGAYSNHIAATAAACHILGIKSIGVIRGEELGVDLEKTLAQNETLRTAASNGMTLVFVTREEYKQKDSALFEEQMKARYGTSYFIPEGGTNDLAVKGTAEILTSREKQHYQYICVAAGTGGSAAGIINSTTDHQHVLVFSALQGDFLKKEIEKYTDNKNFTLFPEDAFGGYAKSTDSLIDYLNVRFRESEIPLDPIYTGKMMYRIEQMVASGFFSDKTRILAIHTGGLQGIPGFNRRLRKKARLQLQYEDYI</sequence>
<feature type="active site" description="Nucleophile" evidence="4">
    <location>
        <position position="57"/>
    </location>
</feature>
<dbReference type="SUPFAM" id="SSF53686">
    <property type="entry name" value="Tryptophan synthase beta subunit-like PLP-dependent enzymes"/>
    <property type="match status" value="1"/>
</dbReference>
<feature type="modified residue" description="N6-(pyridoxal phosphate)lysine" evidence="5">
    <location>
        <position position="30"/>
    </location>
</feature>
<gene>
    <name evidence="7" type="ORF">BST86_08035</name>
</gene>
<evidence type="ECO:0000256" key="4">
    <source>
        <dbReference type="PIRSR" id="PIRSR006278-1"/>
    </source>
</evidence>
<feature type="domain" description="Tryptophan synthase beta chain-like PALP" evidence="6">
    <location>
        <begin position="14"/>
        <end position="278"/>
    </location>
</feature>
<evidence type="ECO:0000256" key="1">
    <source>
        <dbReference type="ARBA" id="ARBA00001933"/>
    </source>
</evidence>
<dbReference type="PANTHER" id="PTHR43780:SF2">
    <property type="entry name" value="1-AMINOCYCLOPROPANE-1-CARBOXYLATE DEAMINASE-RELATED"/>
    <property type="match status" value="1"/>
</dbReference>
<comment type="caution">
    <text evidence="7">The sequence shown here is derived from an EMBL/GenBank/DDBJ whole genome shotgun (WGS) entry which is preliminary data.</text>
</comment>
<dbReference type="InterPro" id="IPR036052">
    <property type="entry name" value="TrpB-like_PALP_sf"/>
</dbReference>
<dbReference type="PANTHER" id="PTHR43780">
    <property type="entry name" value="1-AMINOCYCLOPROPANE-1-CARBOXYLATE DEAMINASE-RELATED"/>
    <property type="match status" value="1"/>
</dbReference>
<dbReference type="InterPro" id="IPR001926">
    <property type="entry name" value="TrpB-like_PALP"/>
</dbReference>
<accession>A0A2S9WXZ9</accession>
<evidence type="ECO:0000256" key="3">
    <source>
        <dbReference type="ARBA" id="ARBA00022898"/>
    </source>
</evidence>
<name>A0A2S9WXZ9_9FLAO</name>
<comment type="similarity">
    <text evidence="2">Belongs to the ACC deaminase/D-cysteine desulfhydrase family.</text>
</comment>
<dbReference type="Gene3D" id="3.40.50.1100">
    <property type="match status" value="2"/>
</dbReference>
<dbReference type="GO" id="GO:0019148">
    <property type="term" value="F:D-cysteine desulfhydrase activity"/>
    <property type="evidence" value="ECO:0007669"/>
    <property type="project" value="TreeGrafter"/>
</dbReference>
<protein>
    <submittedName>
        <fullName evidence="7">1-aminocyclopropane-1-carboxylate deaminase</fullName>
    </submittedName>
</protein>
<proteinExistence type="inferred from homology"/>
<dbReference type="Pfam" id="PF00291">
    <property type="entry name" value="PALP"/>
    <property type="match status" value="1"/>
</dbReference>
<organism evidence="7 8">
    <name type="scientific">Nonlabens agnitus</name>
    <dbReference type="NCBI Taxonomy" id="870484"/>
    <lineage>
        <taxon>Bacteria</taxon>
        <taxon>Pseudomonadati</taxon>
        <taxon>Bacteroidota</taxon>
        <taxon>Flavobacteriia</taxon>
        <taxon>Flavobacteriales</taxon>
        <taxon>Flavobacteriaceae</taxon>
        <taxon>Nonlabens</taxon>
    </lineage>
</organism>
<evidence type="ECO:0000256" key="2">
    <source>
        <dbReference type="ARBA" id="ARBA00008639"/>
    </source>
</evidence>
<dbReference type="AlphaFoldDB" id="A0A2S9WXZ9"/>
<keyword evidence="3 5" id="KW-0663">Pyridoxal phosphate</keyword>
<evidence type="ECO:0000313" key="7">
    <source>
        <dbReference type="EMBL" id="PRP68335.1"/>
    </source>
</evidence>
<evidence type="ECO:0000256" key="5">
    <source>
        <dbReference type="PIRSR" id="PIRSR006278-2"/>
    </source>
</evidence>
<evidence type="ECO:0000313" key="8">
    <source>
        <dbReference type="Proteomes" id="UP000239532"/>
    </source>
</evidence>